<proteinExistence type="predicted"/>
<dbReference type="Proteomes" id="UP000176568">
    <property type="component" value="Unassembled WGS sequence"/>
</dbReference>
<name>A0A1F4Y615_9BACT</name>
<evidence type="ECO:0000313" key="2">
    <source>
        <dbReference type="Proteomes" id="UP000176568"/>
    </source>
</evidence>
<sequence>MFRNKVLSLFVALLVGVMAGVVIAGALIKGGRSADLRQNPAPTLTLDKRLREIADTRREAMQRCNKDDVCAERVRAMATIAFLGHCLELQGRGSDAHRRPACNMVTESALEEMRQRSR</sequence>
<protein>
    <submittedName>
        <fullName evidence="1">Uncharacterized protein</fullName>
    </submittedName>
</protein>
<dbReference type="AlphaFoldDB" id="A0A1F4Y615"/>
<accession>A0A1F4Y615</accession>
<reference evidence="1 2" key="1">
    <citation type="journal article" date="2016" name="Nat. Commun.">
        <title>Thousands of microbial genomes shed light on interconnected biogeochemical processes in an aquifer system.</title>
        <authorList>
            <person name="Anantharaman K."/>
            <person name="Brown C.T."/>
            <person name="Hug L.A."/>
            <person name="Sharon I."/>
            <person name="Castelle C.J."/>
            <person name="Probst A.J."/>
            <person name="Thomas B.C."/>
            <person name="Singh A."/>
            <person name="Wilkins M.J."/>
            <person name="Karaoz U."/>
            <person name="Brodie E.L."/>
            <person name="Williams K.H."/>
            <person name="Hubbard S.S."/>
            <person name="Banfield J.F."/>
        </authorList>
    </citation>
    <scope>NUCLEOTIDE SEQUENCE [LARGE SCALE GENOMIC DNA]</scope>
</reference>
<dbReference type="STRING" id="1797247.A2419_03045"/>
<dbReference type="EMBL" id="MEXB01000004">
    <property type="protein sequence ID" value="OGC88713.1"/>
    <property type="molecule type" value="Genomic_DNA"/>
</dbReference>
<gene>
    <name evidence="1" type="ORF">A2419_03045</name>
</gene>
<comment type="caution">
    <text evidence="1">The sequence shown here is derived from an EMBL/GenBank/DDBJ whole genome shotgun (WGS) entry which is preliminary data.</text>
</comment>
<organism evidence="1 2">
    <name type="scientific">Candidatus Adlerbacteria bacterium RIFOXYC1_FULL_48_26</name>
    <dbReference type="NCBI Taxonomy" id="1797247"/>
    <lineage>
        <taxon>Bacteria</taxon>
        <taxon>Candidatus Adleribacteriota</taxon>
    </lineage>
</organism>
<evidence type="ECO:0000313" key="1">
    <source>
        <dbReference type="EMBL" id="OGC88713.1"/>
    </source>
</evidence>